<feature type="signal peptide" evidence="2">
    <location>
        <begin position="1"/>
        <end position="28"/>
    </location>
</feature>
<evidence type="ECO:0000256" key="1">
    <source>
        <dbReference type="SAM" id="MobiDB-lite"/>
    </source>
</evidence>
<organism evidence="3 4">
    <name type="scientific">Trypanosoma cruzi marinkellei</name>
    <dbReference type="NCBI Taxonomy" id="85056"/>
    <lineage>
        <taxon>Eukaryota</taxon>
        <taxon>Discoba</taxon>
        <taxon>Euglenozoa</taxon>
        <taxon>Kinetoplastea</taxon>
        <taxon>Metakinetoplastina</taxon>
        <taxon>Trypanosomatida</taxon>
        <taxon>Trypanosomatidae</taxon>
        <taxon>Trypanosoma</taxon>
        <taxon>Schizotrypanum</taxon>
    </lineage>
</organism>
<protein>
    <submittedName>
        <fullName evidence="3">Mucin-associated surface protein (MASP), putative</fullName>
    </submittedName>
</protein>
<dbReference type="OrthoDB" id="10538978at2759"/>
<feature type="compositionally biased region" description="Low complexity" evidence="1">
    <location>
        <begin position="151"/>
        <end position="162"/>
    </location>
</feature>
<dbReference type="Proteomes" id="UP000007350">
    <property type="component" value="Unassembled WGS sequence"/>
</dbReference>
<evidence type="ECO:0000313" key="4">
    <source>
        <dbReference type="Proteomes" id="UP000007350"/>
    </source>
</evidence>
<comment type="caution">
    <text evidence="3">The sequence shown here is derived from an EMBL/GenBank/DDBJ whole genome shotgun (WGS) entry which is preliminary data.</text>
</comment>
<feature type="region of interest" description="Disordered" evidence="1">
    <location>
        <begin position="74"/>
        <end position="256"/>
    </location>
</feature>
<feature type="compositionally biased region" description="Polar residues" evidence="1">
    <location>
        <begin position="190"/>
        <end position="227"/>
    </location>
</feature>
<name>K2MQM3_TRYCR</name>
<accession>K2MQM3</accession>
<gene>
    <name evidence="3" type="ORF">MOQ_006818</name>
</gene>
<feature type="compositionally biased region" description="Basic and acidic residues" evidence="1">
    <location>
        <begin position="140"/>
        <end position="149"/>
    </location>
</feature>
<proteinExistence type="predicted"/>
<keyword evidence="2" id="KW-0732">Signal</keyword>
<feature type="compositionally biased region" description="Polar residues" evidence="1">
    <location>
        <begin position="235"/>
        <end position="256"/>
    </location>
</feature>
<evidence type="ECO:0000256" key="2">
    <source>
        <dbReference type="SAM" id="SignalP"/>
    </source>
</evidence>
<keyword evidence="4" id="KW-1185">Reference proteome</keyword>
<feature type="compositionally biased region" description="Basic and acidic residues" evidence="1">
    <location>
        <begin position="163"/>
        <end position="176"/>
    </location>
</feature>
<feature type="compositionally biased region" description="Polar residues" evidence="1">
    <location>
        <begin position="95"/>
        <end position="110"/>
    </location>
</feature>
<evidence type="ECO:0000313" key="3">
    <source>
        <dbReference type="EMBL" id="EKF29400.1"/>
    </source>
</evidence>
<dbReference type="AlphaFoldDB" id="K2MQM3"/>
<feature type="chain" id="PRO_5003861370" evidence="2">
    <location>
        <begin position="29"/>
        <end position="280"/>
    </location>
</feature>
<reference evidence="3 4" key="1">
    <citation type="journal article" date="2012" name="BMC Genomics">
        <title>Comparative genomic analysis of human infective Trypanosoma cruzi lineages with the bat-restricted subspecies T. cruzi marinkellei.</title>
        <authorList>
            <person name="Franzen O."/>
            <person name="Talavera-Lopez C."/>
            <person name="Ochaya S."/>
            <person name="Butler C.E."/>
            <person name="Messenger L.A."/>
            <person name="Lewis M.D."/>
            <person name="Llewellyn M.S."/>
            <person name="Marinkelle C.J."/>
            <person name="Tyler K.M."/>
            <person name="Miles M.A."/>
            <person name="Andersson B."/>
        </authorList>
    </citation>
    <scope>NUCLEOTIDE SEQUENCE [LARGE SCALE GENOMIC DNA]</scope>
    <source>
        <strain evidence="3 4">B7</strain>
    </source>
</reference>
<dbReference type="EMBL" id="AHKC01013304">
    <property type="protein sequence ID" value="EKF29400.1"/>
    <property type="molecule type" value="Genomic_DNA"/>
</dbReference>
<sequence length="280" mass="28818">MAMMMTGRVLLVCALCVLWCVAVGGGCAEALLPDVEQRVDSASIDGLPDSATGHTTSIGAGGLSAQQIELEKVGVSQPGSRPLQAASEPELPTEQAHTSSQHTDSLTHSPASGKDLQEVPPADPPGRTGVSPSQEKKRHQSIEDPERNDPSSSSNNNNNVSSKSEELAEDTLKNDEIVDVAPSKEGQEGENVTTSLEQPQGNSTAARATTTQAISMTSSDDSESAVNMTEAVPQPTGTAQTNHTVTLSDSDSSTAVSHTTSPLLLLLVVVVAAAAAMVAA</sequence>